<dbReference type="Pfam" id="PF06863">
    <property type="entry name" value="DUF1254"/>
    <property type="match status" value="1"/>
</dbReference>
<reference evidence="3 4" key="1">
    <citation type="submission" date="2023-02" db="EMBL/GenBank/DDBJ databases">
        <title>Genome sequence of Mucilaginibacter jinjuensis strain KACC 16571.</title>
        <authorList>
            <person name="Kim S."/>
            <person name="Heo J."/>
            <person name="Kwon S.-W."/>
        </authorList>
    </citation>
    <scope>NUCLEOTIDE SEQUENCE [LARGE SCALE GENOMIC DNA]</scope>
    <source>
        <strain evidence="3 4">KACC 16571</strain>
    </source>
</reference>
<dbReference type="InterPro" id="IPR037050">
    <property type="entry name" value="DUF1254_sf"/>
</dbReference>
<dbReference type="Pfam" id="PF06742">
    <property type="entry name" value="DUF1214"/>
    <property type="match status" value="1"/>
</dbReference>
<evidence type="ECO:0000259" key="1">
    <source>
        <dbReference type="Pfam" id="PF06742"/>
    </source>
</evidence>
<evidence type="ECO:0000313" key="3">
    <source>
        <dbReference type="EMBL" id="WCT12281.1"/>
    </source>
</evidence>
<dbReference type="PANTHER" id="PTHR36509:SF3">
    <property type="entry name" value="SIGNAL PEPTIDE PROTEIN"/>
    <property type="match status" value="1"/>
</dbReference>
<evidence type="ECO:0000313" key="4">
    <source>
        <dbReference type="Proteomes" id="UP001216139"/>
    </source>
</evidence>
<evidence type="ECO:0000259" key="2">
    <source>
        <dbReference type="Pfam" id="PF06863"/>
    </source>
</evidence>
<accession>A0ABY7T7F5</accession>
<dbReference type="Gene3D" id="2.60.120.600">
    <property type="entry name" value="Domain of unknown function DUF1214, C-terminal domain"/>
    <property type="match status" value="1"/>
</dbReference>
<dbReference type="PANTHER" id="PTHR36509">
    <property type="entry name" value="BLL3101 PROTEIN"/>
    <property type="match status" value="1"/>
</dbReference>
<dbReference type="Proteomes" id="UP001216139">
    <property type="component" value="Chromosome"/>
</dbReference>
<dbReference type="EMBL" id="CP117167">
    <property type="protein sequence ID" value="WCT12281.1"/>
    <property type="molecule type" value="Genomic_DNA"/>
</dbReference>
<dbReference type="Gene3D" id="2.60.40.1610">
    <property type="entry name" value="Domain of unknown function DUF1254"/>
    <property type="match status" value="1"/>
</dbReference>
<dbReference type="RefSeq" id="WP_273630540.1">
    <property type="nucleotide sequence ID" value="NZ_CP117167.1"/>
</dbReference>
<dbReference type="InterPro" id="IPR010621">
    <property type="entry name" value="DUF1214"/>
</dbReference>
<organism evidence="3 4">
    <name type="scientific">Mucilaginibacter jinjuensis</name>
    <dbReference type="NCBI Taxonomy" id="1176721"/>
    <lineage>
        <taxon>Bacteria</taxon>
        <taxon>Pseudomonadati</taxon>
        <taxon>Bacteroidota</taxon>
        <taxon>Sphingobacteriia</taxon>
        <taxon>Sphingobacteriales</taxon>
        <taxon>Sphingobacteriaceae</taxon>
        <taxon>Mucilaginibacter</taxon>
    </lineage>
</organism>
<dbReference type="InterPro" id="IPR037049">
    <property type="entry name" value="DUF1214_C_sf"/>
</dbReference>
<dbReference type="PROSITE" id="PS51257">
    <property type="entry name" value="PROKAR_LIPOPROTEIN"/>
    <property type="match status" value="1"/>
</dbReference>
<feature type="domain" description="DUF1254" evidence="2">
    <location>
        <begin position="111"/>
        <end position="224"/>
    </location>
</feature>
<gene>
    <name evidence="3" type="ORF">PQO05_26515</name>
</gene>
<dbReference type="SUPFAM" id="SSF160935">
    <property type="entry name" value="VPA0735-like"/>
    <property type="match status" value="1"/>
</dbReference>
<protein>
    <submittedName>
        <fullName evidence="3">DUF1254 domain-containing protein</fullName>
    </submittedName>
</protein>
<proteinExistence type="predicted"/>
<sequence>MKKALIFSVAILLLIACEQRKTNTSETTDSTTTTQTDTTLQAIDPAKVTMDGELPSKAAVSALFNEMDYQQATQCYLWGLPIVAYAEWQHIHNDVFGASSNDLVMYNSYDDKLGILTANATTPYIINFIDLAKNGPTVIEMPAGHTAGGLGDFWQRELAAIGELGADKGKGGKYILTPPGRKPITAPGYYSIPSSMMNVFFGFRALDPDPAKAMALIKGVKIYPYADRANPKPTKLVSPAGKKYLAIQPDGLVYWQRLYDILNEEPVEERDRFFMSWLNNLGIIKGKPFNPTERQKKILIAAATRGKQMAMANSFDKRLDSIYHWQGRKWDYVMALTNSNQRAANYDEFFRRTSYFFEAVTFSNAMISKTPNLGQAYLGAYEDKDGNWLEGNNSYTLHIPANPPAVNFWSVTIYDAATRCIIDNKQRNADLSSRKDLVKNSDGSIDLYFAPEAPAGKEKNWVQTNPGKHWFAYMRFYGPTIAYFDKSWKMDDIVKVK</sequence>
<dbReference type="InterPro" id="IPR010679">
    <property type="entry name" value="DUF1254"/>
</dbReference>
<name>A0ABY7T7F5_9SPHI</name>
<dbReference type="Gene3D" id="1.10.3360.10">
    <property type="entry name" value="VPA0735-like domain"/>
    <property type="match status" value="1"/>
</dbReference>
<keyword evidence="4" id="KW-1185">Reference proteome</keyword>
<feature type="domain" description="DUF1214" evidence="1">
    <location>
        <begin position="375"/>
        <end position="480"/>
    </location>
</feature>